<name>A0AAN6XC29_9PEZI</name>
<evidence type="ECO:0000313" key="5">
    <source>
        <dbReference type="EMBL" id="KAK4197368.1"/>
    </source>
</evidence>
<dbReference type="CDD" id="cd11618">
    <property type="entry name" value="ChtBD1_1"/>
    <property type="match status" value="1"/>
</dbReference>
<dbReference type="Gene3D" id="3.30.60.10">
    <property type="entry name" value="Endochitinase-like"/>
    <property type="match status" value="1"/>
</dbReference>
<feature type="region of interest" description="Disordered" evidence="3">
    <location>
        <begin position="179"/>
        <end position="200"/>
    </location>
</feature>
<dbReference type="GO" id="GO:0008061">
    <property type="term" value="F:chitin binding"/>
    <property type="evidence" value="ECO:0007669"/>
    <property type="project" value="UniProtKB-UniRule"/>
</dbReference>
<reference evidence="5" key="2">
    <citation type="submission" date="2023-05" db="EMBL/GenBank/DDBJ databases">
        <authorList>
            <consortium name="Lawrence Berkeley National Laboratory"/>
            <person name="Steindorff A."/>
            <person name="Hensen N."/>
            <person name="Bonometti L."/>
            <person name="Westerberg I."/>
            <person name="Brannstrom I.O."/>
            <person name="Guillou S."/>
            <person name="Cros-Aarteil S."/>
            <person name="Calhoun S."/>
            <person name="Haridas S."/>
            <person name="Kuo A."/>
            <person name="Mondo S."/>
            <person name="Pangilinan J."/>
            <person name="Riley R."/>
            <person name="Labutti K."/>
            <person name="Andreopoulos B."/>
            <person name="Lipzen A."/>
            <person name="Chen C."/>
            <person name="Yanf M."/>
            <person name="Daum C."/>
            <person name="Ng V."/>
            <person name="Clum A."/>
            <person name="Ohm R."/>
            <person name="Martin F."/>
            <person name="Silar P."/>
            <person name="Natvig D."/>
            <person name="Lalanne C."/>
            <person name="Gautier V."/>
            <person name="Ament-Velasquez S.L."/>
            <person name="Kruys A."/>
            <person name="Hutchinson M.I."/>
            <person name="Powell A.J."/>
            <person name="Barry K."/>
            <person name="Miller A.N."/>
            <person name="Grigoriev I.V."/>
            <person name="Debuchy R."/>
            <person name="Gladieux P."/>
            <person name="Thoren M.H."/>
            <person name="Johannesson H."/>
        </authorList>
    </citation>
    <scope>NUCLEOTIDE SEQUENCE</scope>
    <source>
        <strain evidence="5">CBS 315.58</strain>
    </source>
</reference>
<accession>A0AAN6XC29</accession>
<dbReference type="SUPFAM" id="SSF57016">
    <property type="entry name" value="Plant lectins/antimicrobial peptides"/>
    <property type="match status" value="1"/>
</dbReference>
<protein>
    <recommendedName>
        <fullName evidence="4">Chitin-binding type-1 domain-containing protein</fullName>
    </recommendedName>
</protein>
<keyword evidence="1 2" id="KW-0147">Chitin-binding</keyword>
<evidence type="ECO:0000256" key="2">
    <source>
        <dbReference type="PROSITE-ProRule" id="PRU00261"/>
    </source>
</evidence>
<sequence length="200" mass="21951">MTLIASSVVWSLPQSSTALKNSADGQCGGEFTCLDSSFGQCCSAHGWCGNTEEHCGSGCNPVFGLCTIPASSSARSVTQQPASCPAIQKTETVFRTNIANVTQTLNKTETVERTVLLFTTSTILQTSIDSNRFDYRPDNSDTNSHNNRFGEPCYKNRNNHCHCHPDNDRDTANHGYCNEDDHHDYGNEKEKNKDTNADTD</sequence>
<dbReference type="AlphaFoldDB" id="A0AAN6XC29"/>
<dbReference type="PROSITE" id="PS50941">
    <property type="entry name" value="CHIT_BIND_I_2"/>
    <property type="match status" value="1"/>
</dbReference>
<organism evidence="5 6">
    <name type="scientific">Triangularia verruculosa</name>
    <dbReference type="NCBI Taxonomy" id="2587418"/>
    <lineage>
        <taxon>Eukaryota</taxon>
        <taxon>Fungi</taxon>
        <taxon>Dikarya</taxon>
        <taxon>Ascomycota</taxon>
        <taxon>Pezizomycotina</taxon>
        <taxon>Sordariomycetes</taxon>
        <taxon>Sordariomycetidae</taxon>
        <taxon>Sordariales</taxon>
        <taxon>Podosporaceae</taxon>
        <taxon>Triangularia</taxon>
    </lineage>
</organism>
<proteinExistence type="predicted"/>
<comment type="caution">
    <text evidence="2">Lacks conserved residue(s) required for the propagation of feature annotation.</text>
</comment>
<keyword evidence="2" id="KW-1015">Disulfide bond</keyword>
<dbReference type="EMBL" id="MU863964">
    <property type="protein sequence ID" value="KAK4197368.1"/>
    <property type="molecule type" value="Genomic_DNA"/>
</dbReference>
<comment type="caution">
    <text evidence="5">The sequence shown here is derived from an EMBL/GenBank/DDBJ whole genome shotgun (WGS) entry which is preliminary data.</text>
</comment>
<dbReference type="SMART" id="SM00270">
    <property type="entry name" value="ChtBD1"/>
    <property type="match status" value="1"/>
</dbReference>
<dbReference type="InterPro" id="IPR001002">
    <property type="entry name" value="Chitin-bd_1"/>
</dbReference>
<reference evidence="5" key="1">
    <citation type="journal article" date="2023" name="Mol. Phylogenet. Evol.">
        <title>Genome-scale phylogeny and comparative genomics of the fungal order Sordariales.</title>
        <authorList>
            <person name="Hensen N."/>
            <person name="Bonometti L."/>
            <person name="Westerberg I."/>
            <person name="Brannstrom I.O."/>
            <person name="Guillou S."/>
            <person name="Cros-Aarteil S."/>
            <person name="Calhoun S."/>
            <person name="Haridas S."/>
            <person name="Kuo A."/>
            <person name="Mondo S."/>
            <person name="Pangilinan J."/>
            <person name="Riley R."/>
            <person name="LaButti K."/>
            <person name="Andreopoulos B."/>
            <person name="Lipzen A."/>
            <person name="Chen C."/>
            <person name="Yan M."/>
            <person name="Daum C."/>
            <person name="Ng V."/>
            <person name="Clum A."/>
            <person name="Steindorff A."/>
            <person name="Ohm R.A."/>
            <person name="Martin F."/>
            <person name="Silar P."/>
            <person name="Natvig D.O."/>
            <person name="Lalanne C."/>
            <person name="Gautier V."/>
            <person name="Ament-Velasquez S.L."/>
            <person name="Kruys A."/>
            <person name="Hutchinson M.I."/>
            <person name="Powell A.J."/>
            <person name="Barry K."/>
            <person name="Miller A.N."/>
            <person name="Grigoriev I.V."/>
            <person name="Debuchy R."/>
            <person name="Gladieux P."/>
            <person name="Hiltunen Thoren M."/>
            <person name="Johannesson H."/>
        </authorList>
    </citation>
    <scope>NUCLEOTIDE SEQUENCE</scope>
    <source>
        <strain evidence="5">CBS 315.58</strain>
    </source>
</reference>
<feature type="disulfide bond" evidence="2">
    <location>
        <begin position="41"/>
        <end position="55"/>
    </location>
</feature>
<feature type="disulfide bond" evidence="2">
    <location>
        <begin position="27"/>
        <end position="42"/>
    </location>
</feature>
<keyword evidence="6" id="KW-1185">Reference proteome</keyword>
<evidence type="ECO:0000256" key="1">
    <source>
        <dbReference type="ARBA" id="ARBA00022669"/>
    </source>
</evidence>
<feature type="domain" description="Chitin-binding type-1" evidence="4">
    <location>
        <begin position="24"/>
        <end position="68"/>
    </location>
</feature>
<dbReference type="InterPro" id="IPR036861">
    <property type="entry name" value="Endochitinase-like_sf"/>
</dbReference>
<evidence type="ECO:0000256" key="3">
    <source>
        <dbReference type="SAM" id="MobiDB-lite"/>
    </source>
</evidence>
<gene>
    <name evidence="5" type="ORF">QBC40DRAFT_351025</name>
</gene>
<evidence type="ECO:0000313" key="6">
    <source>
        <dbReference type="Proteomes" id="UP001303160"/>
    </source>
</evidence>
<evidence type="ECO:0000259" key="4">
    <source>
        <dbReference type="PROSITE" id="PS50941"/>
    </source>
</evidence>
<dbReference type="Proteomes" id="UP001303160">
    <property type="component" value="Unassembled WGS sequence"/>
</dbReference>